<comment type="function">
    <text evidence="8">MFS transporter; part of the gene cluster that mediates the biosynthesis of cercosporin, a light-activated, non-host-selective toxin. The perylenequinone chromophore of cercosporin absorbs light energy to attain an electronically-activated triplet state and produces active oxygen species such as the hydroxyl radical, superoxide, hydrogen peroxide or singlet oxygen upon reaction with oxygen molecules. These reactive oxygen species cause damage to various cellular components including lipids, proteins and nucleic acids. Responsible for secretion and accumulation of cercosporin, but does not play any roles in self-protection against the toxicity of cercosporin.</text>
</comment>
<comment type="similarity">
    <text evidence="11">Belongs to the TRAFAC class myosin-kinesin ATPase superfamily. Kinesin family.</text>
</comment>
<feature type="transmembrane region" description="Helical" evidence="14">
    <location>
        <begin position="423"/>
        <end position="445"/>
    </location>
</feature>
<evidence type="ECO:0000256" key="11">
    <source>
        <dbReference type="PROSITE-ProRule" id="PRU00283"/>
    </source>
</evidence>
<dbReference type="InterPro" id="IPR019821">
    <property type="entry name" value="Kinesin_motor_CS"/>
</dbReference>
<evidence type="ECO:0000313" key="18">
    <source>
        <dbReference type="Proteomes" id="UP000281468"/>
    </source>
</evidence>
<dbReference type="CDD" id="cd01365">
    <property type="entry name" value="KISc_KIF1A_KIF1B"/>
    <property type="match status" value="1"/>
</dbReference>
<dbReference type="GO" id="GO:0003777">
    <property type="term" value="F:microtubule motor activity"/>
    <property type="evidence" value="ECO:0007669"/>
    <property type="project" value="InterPro"/>
</dbReference>
<protein>
    <recommendedName>
        <fullName evidence="9">Cercosporin MFS transporter CTB4</fullName>
    </recommendedName>
    <alternativeName>
        <fullName evidence="10">Cercosporin toxin biosynthesis cluster protein 4</fullName>
    </alternativeName>
</protein>
<keyword evidence="2 14" id="KW-0812">Transmembrane</keyword>
<keyword evidence="5 14" id="KW-1133">Transmembrane helix</keyword>
<dbReference type="PROSITE" id="PS00411">
    <property type="entry name" value="KINESIN_MOTOR_1"/>
    <property type="match status" value="1"/>
</dbReference>
<keyword evidence="11" id="KW-0505">Motor protein</keyword>
<dbReference type="SUPFAM" id="SSF52540">
    <property type="entry name" value="P-loop containing nucleoside triphosphate hydrolases"/>
    <property type="match status" value="1"/>
</dbReference>
<feature type="transmembrane region" description="Helical" evidence="14">
    <location>
        <begin position="364"/>
        <end position="385"/>
    </location>
</feature>
<dbReference type="GO" id="GO:0022857">
    <property type="term" value="F:transmembrane transporter activity"/>
    <property type="evidence" value="ECO:0007669"/>
    <property type="project" value="InterPro"/>
</dbReference>
<feature type="transmembrane region" description="Helical" evidence="14">
    <location>
        <begin position="457"/>
        <end position="480"/>
    </location>
</feature>
<dbReference type="Gene3D" id="1.20.1250.20">
    <property type="entry name" value="MFS general substrate transporter like domains"/>
    <property type="match status" value="1"/>
</dbReference>
<keyword evidence="6 14" id="KW-0472">Membrane</keyword>
<dbReference type="SUPFAM" id="SSF103473">
    <property type="entry name" value="MFS general substrate transporter"/>
    <property type="match status" value="1"/>
</dbReference>
<dbReference type="GO" id="GO:0007018">
    <property type="term" value="P:microtubule-based movement"/>
    <property type="evidence" value="ECO:0007669"/>
    <property type="project" value="InterPro"/>
</dbReference>
<evidence type="ECO:0000256" key="4">
    <source>
        <dbReference type="ARBA" id="ARBA00022840"/>
    </source>
</evidence>
<dbReference type="EMBL" id="QWIQ01000105">
    <property type="protein sequence ID" value="RMZ07124.1"/>
    <property type="molecule type" value="Genomic_DNA"/>
</dbReference>
<evidence type="ECO:0000256" key="6">
    <source>
        <dbReference type="ARBA" id="ARBA00023136"/>
    </source>
</evidence>
<gene>
    <name evidence="17" type="ORF">D0862_04383</name>
</gene>
<dbReference type="VEuPathDB" id="FungiDB:BTJ68_11842"/>
<dbReference type="PROSITE" id="PS50067">
    <property type="entry name" value="KINESIN_MOTOR_2"/>
    <property type="match status" value="1"/>
</dbReference>
<dbReference type="FunFam" id="1.20.1250.20:FF:000011">
    <property type="entry name" value="MFS multidrug transporter, putative"/>
    <property type="match status" value="1"/>
</dbReference>
<sequence>MLENDRRRHNDEREPLLRNQATDSGEGGDSRDLLSFEEGDGENPREWPKRKKMANVAVIAAMSILSPLASSMFTPGIERIAEDLDTTSETVIGCTTGFVIMLGMGPLFLAPLSETFGRRRLYMVCFTIFALLQIPSALATDIGTLIAMRTLAGFFGSVGIANGGGTISDMFVPKERASVFGWYLLGPLLGPTLGPLFGGIIVQRIGWRWIFWVLTIVCCLNTLAGFLFLKESYAPVLLSWRKKEKEAEEGVTNKYSYDGEDPRPLSQKLSHSLRRPLKIMVQPIVLTMSSYQALLFATTYSIYTNMQSIYGDEYGFNTEQVGLLYLGPGLGFLSAVWFLVPRIDTVYNKLTARNDGKARPEYRLPLANIGAVFIPVSLFWFAWTVQYRTPWLASIASTFFYGIGQVMILNCTQNYYIDSFEKYAASAIAAGAVFRSLVGGVVPLFAPALFEKLGYGWGISLFGFLAVAIAPAPIFFFLYGQQVREKFWARTDELMFAHLRLRSQASLEQLCEAFEDITSPHLVASLGATDMAHHRTQSDIQTYHSTASAPSLRSREPIETMDRPYTPPDADAGNVKVVVRVRKLIRREIEKQQPCLISMNPRNNETTLHPPHQTPEEIKNSRKQHDEKKFTFDKSFWSHNEKDGHYANQSDVYALFGEEFLDHNFDGYHTCIFAYGQTGSGKSYTMMGTLDQPGLIPRTCRGLFERIEAEQNSSITYNVHVSYFEIYNEHVKDLLTPKTNPPTYLKIRESKSDGVYVQNLTDEPVKCYEDIERIMKTGDMNRTTASTKMNDTSSRSHAVFTLTLKQIQHDIATDSTIERLARMRLVDLAGSERANRTEATGQRLREGGNINQSLTTLGRVIAALADPKRQRAPRMTGLQNQAKRRADVVPYRDSVLTWLLKDSLGGNSKTAMVACISPTDYDETLSTLRYADQAKKIRTKAHVNQDAVSAAERDAKIMEMQETIKSLQHSVNNAAVRKRDEADRARDELEDYQRQVTKMQRAMEESRAVSDVKIRALTMEVEELRPQNSALQMEIEALRRHLALAVGELKNPIKLPPELAGDEDEENSEMYEGSDSGVDDVYSVPGDDSGGGHFEHEAWQQDVDQLLQEIGLFKRKVADDKTRFPHPVQAIVEAVGGD</sequence>
<proteinExistence type="inferred from homology"/>
<feature type="compositionally biased region" description="Acidic residues" evidence="13">
    <location>
        <begin position="1060"/>
        <end position="1069"/>
    </location>
</feature>
<feature type="region of interest" description="Disordered" evidence="13">
    <location>
        <begin position="1"/>
        <end position="48"/>
    </location>
</feature>
<dbReference type="GO" id="GO:0008017">
    <property type="term" value="F:microtubule binding"/>
    <property type="evidence" value="ECO:0007669"/>
    <property type="project" value="InterPro"/>
</dbReference>
<name>A0A3M7H1B8_HORWE</name>
<dbReference type="PROSITE" id="PS50850">
    <property type="entry name" value="MFS"/>
    <property type="match status" value="1"/>
</dbReference>
<dbReference type="AlphaFoldDB" id="A0A3M7H1B8"/>
<evidence type="ECO:0000256" key="9">
    <source>
        <dbReference type="ARBA" id="ARBA00069139"/>
    </source>
</evidence>
<dbReference type="PRINTS" id="PR00380">
    <property type="entry name" value="KINESINHEAVY"/>
</dbReference>
<feature type="transmembrane region" description="Helical" evidence="14">
    <location>
        <begin position="323"/>
        <end position="343"/>
    </location>
</feature>
<evidence type="ECO:0000256" key="10">
    <source>
        <dbReference type="ARBA" id="ARBA00077167"/>
    </source>
</evidence>
<feature type="compositionally biased region" description="Basic and acidic residues" evidence="13">
    <location>
        <begin position="614"/>
        <end position="625"/>
    </location>
</feature>
<feature type="domain" description="Kinesin motor" evidence="15">
    <location>
        <begin position="574"/>
        <end position="937"/>
    </location>
</feature>
<dbReference type="Gene3D" id="3.40.850.10">
    <property type="entry name" value="Kinesin motor domain"/>
    <property type="match status" value="1"/>
</dbReference>
<evidence type="ECO:0000256" key="3">
    <source>
        <dbReference type="ARBA" id="ARBA00022741"/>
    </source>
</evidence>
<dbReference type="InterPro" id="IPR011701">
    <property type="entry name" value="MFS"/>
</dbReference>
<evidence type="ECO:0000256" key="5">
    <source>
        <dbReference type="ARBA" id="ARBA00022989"/>
    </source>
</evidence>
<dbReference type="GO" id="GO:0016020">
    <property type="term" value="C:membrane"/>
    <property type="evidence" value="ECO:0007669"/>
    <property type="project" value="UniProtKB-SubCell"/>
</dbReference>
<evidence type="ECO:0000256" key="2">
    <source>
        <dbReference type="ARBA" id="ARBA00022692"/>
    </source>
</evidence>
<keyword evidence="3 11" id="KW-0547">Nucleotide-binding</keyword>
<dbReference type="InterPro" id="IPR036961">
    <property type="entry name" value="Kinesin_motor_dom_sf"/>
</dbReference>
<dbReference type="InterPro" id="IPR020846">
    <property type="entry name" value="MFS_dom"/>
</dbReference>
<comment type="similarity">
    <text evidence="7">Belongs to the major facilitator superfamily. CAR1 family.</text>
</comment>
<evidence type="ECO:0000256" key="8">
    <source>
        <dbReference type="ARBA" id="ARBA00053977"/>
    </source>
</evidence>
<feature type="transmembrane region" description="Helical" evidence="14">
    <location>
        <begin position="121"/>
        <end position="140"/>
    </location>
</feature>
<feature type="transmembrane region" description="Helical" evidence="14">
    <location>
        <begin position="90"/>
        <end position="109"/>
    </location>
</feature>
<dbReference type="InterPro" id="IPR001752">
    <property type="entry name" value="Kinesin_motor_dom"/>
</dbReference>
<feature type="transmembrane region" description="Helical" evidence="14">
    <location>
        <begin position="53"/>
        <end position="70"/>
    </location>
</feature>
<evidence type="ECO:0000313" key="17">
    <source>
        <dbReference type="EMBL" id="RMZ07124.1"/>
    </source>
</evidence>
<dbReference type="Pfam" id="PF00225">
    <property type="entry name" value="Kinesin"/>
    <property type="match status" value="1"/>
</dbReference>
<evidence type="ECO:0000256" key="1">
    <source>
        <dbReference type="ARBA" id="ARBA00004141"/>
    </source>
</evidence>
<keyword evidence="12" id="KW-0175">Coiled coil</keyword>
<dbReference type="Proteomes" id="UP000281468">
    <property type="component" value="Unassembled WGS sequence"/>
</dbReference>
<feature type="transmembrane region" description="Helical" evidence="14">
    <location>
        <begin position="179"/>
        <end position="203"/>
    </location>
</feature>
<evidence type="ECO:0000259" key="15">
    <source>
        <dbReference type="PROSITE" id="PS50067"/>
    </source>
</evidence>
<comment type="caution">
    <text evidence="17">The sequence shown here is derived from an EMBL/GenBank/DDBJ whole genome shotgun (WGS) entry which is preliminary data.</text>
</comment>
<dbReference type="GO" id="GO:0005524">
    <property type="term" value="F:ATP binding"/>
    <property type="evidence" value="ECO:0007669"/>
    <property type="project" value="UniProtKB-UniRule"/>
</dbReference>
<feature type="transmembrane region" description="Helical" evidence="14">
    <location>
        <begin position="284"/>
        <end position="303"/>
    </location>
</feature>
<dbReference type="InterPro" id="IPR036259">
    <property type="entry name" value="MFS_trans_sf"/>
</dbReference>
<organism evidence="17 18">
    <name type="scientific">Hortaea werneckii</name>
    <name type="common">Black yeast</name>
    <name type="synonym">Cladosporium werneckii</name>
    <dbReference type="NCBI Taxonomy" id="91943"/>
    <lineage>
        <taxon>Eukaryota</taxon>
        <taxon>Fungi</taxon>
        <taxon>Dikarya</taxon>
        <taxon>Ascomycota</taxon>
        <taxon>Pezizomycotina</taxon>
        <taxon>Dothideomycetes</taxon>
        <taxon>Dothideomycetidae</taxon>
        <taxon>Mycosphaerellales</taxon>
        <taxon>Teratosphaeriaceae</taxon>
        <taxon>Hortaea</taxon>
    </lineage>
</organism>
<feature type="transmembrane region" description="Helical" evidence="14">
    <location>
        <begin position="391"/>
        <end position="411"/>
    </location>
</feature>
<keyword evidence="4 11" id="KW-0067">ATP-binding</keyword>
<feature type="region of interest" description="Disordered" evidence="13">
    <location>
        <begin position="1055"/>
        <end position="1078"/>
    </location>
</feature>
<comment type="subcellular location">
    <subcellularLocation>
        <location evidence="1">Membrane</location>
        <topology evidence="1">Multi-pass membrane protein</topology>
    </subcellularLocation>
</comment>
<dbReference type="FunFam" id="3.40.850.10:FF:000050">
    <property type="entry name" value="Kinesin-like protein"/>
    <property type="match status" value="1"/>
</dbReference>
<feature type="transmembrane region" description="Helical" evidence="14">
    <location>
        <begin position="209"/>
        <end position="229"/>
    </location>
</feature>
<evidence type="ECO:0000256" key="14">
    <source>
        <dbReference type="SAM" id="Phobius"/>
    </source>
</evidence>
<feature type="region of interest" description="Disordered" evidence="13">
    <location>
        <begin position="599"/>
        <end position="625"/>
    </location>
</feature>
<evidence type="ECO:0000256" key="13">
    <source>
        <dbReference type="SAM" id="MobiDB-lite"/>
    </source>
</evidence>
<feature type="coiled-coil region" evidence="12">
    <location>
        <begin position="975"/>
        <end position="1009"/>
    </location>
</feature>
<evidence type="ECO:0000256" key="12">
    <source>
        <dbReference type="SAM" id="Coils"/>
    </source>
</evidence>
<feature type="compositionally biased region" description="Basic and acidic residues" evidence="13">
    <location>
        <begin position="1"/>
        <end position="16"/>
    </location>
</feature>
<accession>A0A3M7H1B8</accession>
<dbReference type="PANTHER" id="PTHR47117">
    <property type="entry name" value="STAR-RELATED LIPID TRANSFER PROTEIN 9"/>
    <property type="match status" value="1"/>
</dbReference>
<feature type="binding site" evidence="11">
    <location>
        <begin position="676"/>
        <end position="683"/>
    </location>
    <ligand>
        <name>ATP</name>
        <dbReference type="ChEBI" id="CHEBI:30616"/>
    </ligand>
</feature>
<reference evidence="17 18" key="1">
    <citation type="journal article" date="2018" name="BMC Genomics">
        <title>Genomic evidence for intraspecific hybridization in a clonal and extremely halotolerant yeast.</title>
        <authorList>
            <person name="Gostincar C."/>
            <person name="Stajich J.E."/>
            <person name="Zupancic J."/>
            <person name="Zalar P."/>
            <person name="Gunde-Cimerman N."/>
        </authorList>
    </citation>
    <scope>NUCLEOTIDE SEQUENCE [LARGE SCALE GENOMIC DNA]</scope>
    <source>
        <strain evidence="17 18">EXF-171</strain>
    </source>
</reference>
<feature type="domain" description="Major facilitator superfamily (MFS) profile" evidence="16">
    <location>
        <begin position="55"/>
        <end position="484"/>
    </location>
</feature>
<evidence type="ECO:0000259" key="16">
    <source>
        <dbReference type="PROSITE" id="PS50850"/>
    </source>
</evidence>
<dbReference type="Pfam" id="PF07690">
    <property type="entry name" value="MFS_1"/>
    <property type="match status" value="1"/>
</dbReference>
<evidence type="ECO:0000256" key="7">
    <source>
        <dbReference type="ARBA" id="ARBA00038347"/>
    </source>
</evidence>
<dbReference type="SMART" id="SM00129">
    <property type="entry name" value="KISc"/>
    <property type="match status" value="1"/>
</dbReference>
<dbReference type="CDD" id="cd17323">
    <property type="entry name" value="MFS_Tpo1_MDR_like"/>
    <property type="match status" value="1"/>
</dbReference>
<dbReference type="InterPro" id="IPR027417">
    <property type="entry name" value="P-loop_NTPase"/>
</dbReference>